<dbReference type="PANTHER" id="PTHR34123">
    <property type="entry name" value="OS04G0578200 PROTEIN"/>
    <property type="match status" value="1"/>
</dbReference>
<dbReference type="InterPro" id="IPR018790">
    <property type="entry name" value="DUF2358"/>
</dbReference>
<protein>
    <submittedName>
        <fullName evidence="2">Uncharacterized protein</fullName>
    </submittedName>
</protein>
<dbReference type="Pfam" id="PF10184">
    <property type="entry name" value="DUF2358"/>
    <property type="match status" value="1"/>
</dbReference>
<feature type="compositionally biased region" description="Low complexity" evidence="1">
    <location>
        <begin position="57"/>
        <end position="73"/>
    </location>
</feature>
<dbReference type="InterPro" id="IPR032710">
    <property type="entry name" value="NTF2-like_dom_sf"/>
</dbReference>
<name>A0A150GJ40_GONPE</name>
<dbReference type="Gene3D" id="3.10.450.50">
    <property type="match status" value="1"/>
</dbReference>
<evidence type="ECO:0000256" key="1">
    <source>
        <dbReference type="SAM" id="MobiDB-lite"/>
    </source>
</evidence>
<dbReference type="OrthoDB" id="348976at2759"/>
<sequence length="301" mass="32192">MAPRLLALLAPADAGASSSGRPDGSPGARSEPEVGTGLKAVWYGAETFGQLLSLTKGQQQPAQRAAEQPPGARRMSREDMLAAIRADYDQQYFVRGVGDMEAYAPDCVFADPFVSFSGTDRFKRNVANLGGLMSDIRIEVYEWVEGPASLETRWRFSALLDLPWRPRLAAAGGTTHVMDLERGCVVRHDERWDVEPGKVVAQLIKPAIKGPPSNAWETFMLALSAGDTKGMWFVLNPLALRASGALVLLSLATGLLRGGEGLLPGPALVACELAFVSCVVTEIIKFAQGMQGGETGTGGRF</sequence>
<proteinExistence type="predicted"/>
<comment type="caution">
    <text evidence="2">The sequence shown here is derived from an EMBL/GenBank/DDBJ whole genome shotgun (WGS) entry which is preliminary data.</text>
</comment>
<feature type="region of interest" description="Disordered" evidence="1">
    <location>
        <begin position="56"/>
        <end position="75"/>
    </location>
</feature>
<feature type="region of interest" description="Disordered" evidence="1">
    <location>
        <begin position="12"/>
        <end position="33"/>
    </location>
</feature>
<evidence type="ECO:0000313" key="3">
    <source>
        <dbReference type="Proteomes" id="UP000075714"/>
    </source>
</evidence>
<dbReference type="Proteomes" id="UP000075714">
    <property type="component" value="Unassembled WGS sequence"/>
</dbReference>
<organism evidence="2 3">
    <name type="scientific">Gonium pectorale</name>
    <name type="common">Green alga</name>
    <dbReference type="NCBI Taxonomy" id="33097"/>
    <lineage>
        <taxon>Eukaryota</taxon>
        <taxon>Viridiplantae</taxon>
        <taxon>Chlorophyta</taxon>
        <taxon>core chlorophytes</taxon>
        <taxon>Chlorophyceae</taxon>
        <taxon>CS clade</taxon>
        <taxon>Chlamydomonadales</taxon>
        <taxon>Volvocaceae</taxon>
        <taxon>Gonium</taxon>
    </lineage>
</organism>
<dbReference type="EMBL" id="LSYV01000022">
    <property type="protein sequence ID" value="KXZ49450.1"/>
    <property type="molecule type" value="Genomic_DNA"/>
</dbReference>
<feature type="compositionally biased region" description="Low complexity" evidence="1">
    <location>
        <begin position="12"/>
        <end position="29"/>
    </location>
</feature>
<reference evidence="3" key="1">
    <citation type="journal article" date="2016" name="Nat. Commun.">
        <title>The Gonium pectorale genome demonstrates co-option of cell cycle regulation during the evolution of multicellularity.</title>
        <authorList>
            <person name="Hanschen E.R."/>
            <person name="Marriage T.N."/>
            <person name="Ferris P.J."/>
            <person name="Hamaji T."/>
            <person name="Toyoda A."/>
            <person name="Fujiyama A."/>
            <person name="Neme R."/>
            <person name="Noguchi H."/>
            <person name="Minakuchi Y."/>
            <person name="Suzuki M."/>
            <person name="Kawai-Toyooka H."/>
            <person name="Smith D.R."/>
            <person name="Sparks H."/>
            <person name="Anderson J."/>
            <person name="Bakaric R."/>
            <person name="Luria V."/>
            <person name="Karger A."/>
            <person name="Kirschner M.W."/>
            <person name="Durand P.M."/>
            <person name="Michod R.E."/>
            <person name="Nozaki H."/>
            <person name="Olson B.J."/>
        </authorList>
    </citation>
    <scope>NUCLEOTIDE SEQUENCE [LARGE SCALE GENOMIC DNA]</scope>
    <source>
        <strain evidence="3">NIES-2863</strain>
    </source>
</reference>
<gene>
    <name evidence="2" type="ORF">GPECTOR_21g676</name>
</gene>
<evidence type="ECO:0000313" key="2">
    <source>
        <dbReference type="EMBL" id="KXZ49450.1"/>
    </source>
</evidence>
<keyword evidence="3" id="KW-1185">Reference proteome</keyword>
<dbReference type="STRING" id="33097.A0A150GJ40"/>
<dbReference type="PANTHER" id="PTHR34123:SF1">
    <property type="entry name" value="OS04G0578200 PROTEIN"/>
    <property type="match status" value="1"/>
</dbReference>
<accession>A0A150GJ40</accession>
<dbReference type="SUPFAM" id="SSF54427">
    <property type="entry name" value="NTF2-like"/>
    <property type="match status" value="1"/>
</dbReference>
<dbReference type="AlphaFoldDB" id="A0A150GJ40"/>